<keyword evidence="8" id="KW-0805">Transcription regulation</keyword>
<keyword evidence="7" id="KW-0788">Thiol protease</keyword>
<comment type="caution">
    <text evidence="15">The sequence shown here is derived from an EMBL/GenBank/DDBJ whole genome shotgun (WGS) entry which is preliminary data.</text>
</comment>
<feature type="active site" description="Proton acceptor" evidence="11">
    <location>
        <position position="119"/>
    </location>
</feature>
<evidence type="ECO:0000256" key="8">
    <source>
        <dbReference type="ARBA" id="ARBA00023015"/>
    </source>
</evidence>
<evidence type="ECO:0000259" key="13">
    <source>
        <dbReference type="PROSITE" id="PS50033"/>
    </source>
</evidence>
<keyword evidence="10" id="KW-0539">Nucleus</keyword>
<feature type="active site" description="Nucleophile" evidence="11">
    <location>
        <position position="14"/>
    </location>
</feature>
<dbReference type="AlphaFoldDB" id="A0A0M0JIX0"/>
<sequence>MVWLYHERQVAALCGQHCLNNLCQGPYFSEIDLSEIAQELDQNERILMLAEGMTAEARAFLKQDSGNVSLDGNFSIQVLSAALQRQFGVDLEDHRRPENMNYMVRPETQEGFVLNRDSHWYCLRRIDAQWWECNSTQPAPVKLSDRSLASHLAELVANKWTIFLCKGKLPKPTPKGAMGDPKNWVDPANPPEGERPFGNAATKLEPPKFHAFTGHGQTLGGGGAARPAAVEGLTEEEQLAMALALSSELAAKQRTPSEPLTLVESEPTTALQVRMTDGSRKVVKANHTHTVLQLKKHIATLAPGVAFSLKGGFPPKPLADDLDALTLADAKLLGESLVFCPS</sequence>
<dbReference type="GO" id="GO:0016579">
    <property type="term" value="P:protein deubiquitination"/>
    <property type="evidence" value="ECO:0007669"/>
    <property type="project" value="InterPro"/>
</dbReference>
<keyword evidence="16" id="KW-1185">Reference proteome</keyword>
<evidence type="ECO:0000256" key="11">
    <source>
        <dbReference type="PIRSR" id="PIRSR633865-1"/>
    </source>
</evidence>
<keyword evidence="6 12" id="KW-0378">Hydrolase</keyword>
<evidence type="ECO:0000256" key="3">
    <source>
        <dbReference type="ARBA" id="ARBA00012759"/>
    </source>
</evidence>
<evidence type="ECO:0000256" key="2">
    <source>
        <dbReference type="ARBA" id="ARBA00004123"/>
    </source>
</evidence>
<evidence type="ECO:0000259" key="14">
    <source>
        <dbReference type="PROSITE" id="PS50957"/>
    </source>
</evidence>
<dbReference type="SMART" id="SM01246">
    <property type="entry name" value="Josephin"/>
    <property type="match status" value="1"/>
</dbReference>
<keyword evidence="4" id="KW-0645">Protease</keyword>
<feature type="domain" description="Josephin" evidence="14">
    <location>
        <begin position="1"/>
        <end position="180"/>
    </location>
</feature>
<dbReference type="Gene3D" id="3.90.70.40">
    <property type="match status" value="1"/>
</dbReference>
<dbReference type="Gene3D" id="1.10.287.10">
    <property type="entry name" value="S15/NS1, RNA-binding"/>
    <property type="match status" value="1"/>
</dbReference>
<dbReference type="GO" id="GO:0004843">
    <property type="term" value="F:cysteine-type deubiquitinase activity"/>
    <property type="evidence" value="ECO:0007669"/>
    <property type="project" value="UniProtKB-EC"/>
</dbReference>
<dbReference type="PROSITE" id="PS50957">
    <property type="entry name" value="JOSEPHIN"/>
    <property type="match status" value="1"/>
</dbReference>
<dbReference type="SUPFAM" id="SSF54236">
    <property type="entry name" value="Ubiquitin-like"/>
    <property type="match status" value="1"/>
</dbReference>
<gene>
    <name evidence="15" type="ORF">Ctob_009845</name>
</gene>
<comment type="subcellular location">
    <subcellularLocation>
        <location evidence="2">Nucleus</location>
    </subcellularLocation>
</comment>
<dbReference type="InterPro" id="IPR006155">
    <property type="entry name" value="Josephin"/>
</dbReference>
<name>A0A0M0JIX0_9EUKA</name>
<evidence type="ECO:0000313" key="15">
    <source>
        <dbReference type="EMBL" id="KOO26183.1"/>
    </source>
</evidence>
<dbReference type="InterPro" id="IPR029071">
    <property type="entry name" value="Ubiquitin-like_domsf"/>
</dbReference>
<protein>
    <recommendedName>
        <fullName evidence="3">ubiquitinyl hydrolase 1</fullName>
        <ecNumber evidence="3">3.4.19.12</ecNumber>
    </recommendedName>
</protein>
<evidence type="ECO:0000256" key="1">
    <source>
        <dbReference type="ARBA" id="ARBA00000707"/>
    </source>
</evidence>
<reference evidence="16" key="1">
    <citation type="journal article" date="2015" name="PLoS Genet.">
        <title>Genome Sequence and Transcriptome Analyses of Chrysochromulina tobin: Metabolic Tools for Enhanced Algal Fitness in the Prominent Order Prymnesiales (Haptophyceae).</title>
        <authorList>
            <person name="Hovde B.T."/>
            <person name="Deodato C.R."/>
            <person name="Hunsperger H.M."/>
            <person name="Ryken S.A."/>
            <person name="Yost W."/>
            <person name="Jha R.K."/>
            <person name="Patterson J."/>
            <person name="Monnat R.J. Jr."/>
            <person name="Barlow S.B."/>
            <person name="Starkenburg S.R."/>
            <person name="Cattolico R.A."/>
        </authorList>
    </citation>
    <scope>NUCLEOTIDE SEQUENCE</scope>
    <source>
        <strain evidence="16">CCMP291</strain>
    </source>
</reference>
<feature type="active site" evidence="12">
    <location>
        <position position="14"/>
    </location>
</feature>
<dbReference type="PANTHER" id="PTHR14159:SF0">
    <property type="entry name" value="ATAXIN-3-RELATED"/>
    <property type="match status" value="1"/>
</dbReference>
<keyword evidence="9" id="KW-0804">Transcription</keyword>
<proteinExistence type="predicted"/>
<keyword evidence="5" id="KW-0833">Ubl conjugation pathway</keyword>
<dbReference type="PRINTS" id="PR01233">
    <property type="entry name" value="JOSEPHIN"/>
</dbReference>
<accession>A0A0M0JIX0</accession>
<dbReference type="GO" id="GO:0006508">
    <property type="term" value="P:proteolysis"/>
    <property type="evidence" value="ECO:0007669"/>
    <property type="project" value="UniProtKB-KW"/>
</dbReference>
<evidence type="ECO:0000256" key="4">
    <source>
        <dbReference type="ARBA" id="ARBA00022670"/>
    </source>
</evidence>
<evidence type="ECO:0000256" key="5">
    <source>
        <dbReference type="ARBA" id="ARBA00022786"/>
    </source>
</evidence>
<evidence type="ECO:0000256" key="12">
    <source>
        <dbReference type="PROSITE-ProRule" id="PRU00331"/>
    </source>
</evidence>
<dbReference type="PANTHER" id="PTHR14159">
    <property type="entry name" value="ATAXIN-3-RELATED"/>
    <property type="match status" value="1"/>
</dbReference>
<feature type="domain" description="UBX" evidence="13">
    <location>
        <begin position="264"/>
        <end position="340"/>
    </location>
</feature>
<dbReference type="Pfam" id="PF00789">
    <property type="entry name" value="UBX"/>
    <property type="match status" value="1"/>
</dbReference>
<evidence type="ECO:0000256" key="6">
    <source>
        <dbReference type="ARBA" id="ARBA00022801"/>
    </source>
</evidence>
<evidence type="ECO:0000256" key="10">
    <source>
        <dbReference type="ARBA" id="ARBA00023242"/>
    </source>
</evidence>
<dbReference type="Proteomes" id="UP000037460">
    <property type="component" value="Unassembled WGS sequence"/>
</dbReference>
<dbReference type="GO" id="GO:0005634">
    <property type="term" value="C:nucleus"/>
    <property type="evidence" value="ECO:0007669"/>
    <property type="project" value="UniProtKB-SubCell"/>
</dbReference>
<evidence type="ECO:0000256" key="9">
    <source>
        <dbReference type="ARBA" id="ARBA00023163"/>
    </source>
</evidence>
<comment type="catalytic activity">
    <reaction evidence="1">
        <text>Thiol-dependent hydrolysis of ester, thioester, amide, peptide and isopeptide bonds formed by the C-terminal Gly of ubiquitin (a 76-residue protein attached to proteins as an intracellular targeting signal).</text>
        <dbReference type="EC" id="3.4.19.12"/>
    </reaction>
</comment>
<organism evidence="15 16">
    <name type="scientific">Chrysochromulina tobinii</name>
    <dbReference type="NCBI Taxonomy" id="1460289"/>
    <lineage>
        <taxon>Eukaryota</taxon>
        <taxon>Haptista</taxon>
        <taxon>Haptophyta</taxon>
        <taxon>Prymnesiophyceae</taxon>
        <taxon>Prymnesiales</taxon>
        <taxon>Chrysochromulinaceae</taxon>
        <taxon>Chrysochromulina</taxon>
    </lineage>
</organism>
<dbReference type="EMBL" id="JWZX01002883">
    <property type="protein sequence ID" value="KOO26183.1"/>
    <property type="molecule type" value="Genomic_DNA"/>
</dbReference>
<feature type="active site" evidence="12">
    <location>
        <position position="119"/>
    </location>
</feature>
<feature type="active site" evidence="11 12">
    <location>
        <position position="134"/>
    </location>
</feature>
<dbReference type="Gene3D" id="3.10.20.90">
    <property type="entry name" value="Phosphatidylinositol 3-kinase Catalytic Subunit, Chain A, domain 1"/>
    <property type="match status" value="1"/>
</dbReference>
<dbReference type="PROSITE" id="PS50033">
    <property type="entry name" value="UBX"/>
    <property type="match status" value="1"/>
</dbReference>
<dbReference type="InterPro" id="IPR001012">
    <property type="entry name" value="UBX_dom"/>
</dbReference>
<dbReference type="InterPro" id="IPR033865">
    <property type="entry name" value="Ataxin-3"/>
</dbReference>
<dbReference type="Pfam" id="PF02099">
    <property type="entry name" value="Josephin"/>
    <property type="match status" value="1"/>
</dbReference>
<evidence type="ECO:0000313" key="16">
    <source>
        <dbReference type="Proteomes" id="UP000037460"/>
    </source>
</evidence>
<evidence type="ECO:0000256" key="7">
    <source>
        <dbReference type="ARBA" id="ARBA00022807"/>
    </source>
</evidence>
<dbReference type="OrthoDB" id="10063692at2759"/>
<dbReference type="EC" id="3.4.19.12" evidence="3"/>